<dbReference type="SUPFAM" id="SSF53474">
    <property type="entry name" value="alpha/beta-Hydrolases"/>
    <property type="match status" value="1"/>
</dbReference>
<evidence type="ECO:0000256" key="9">
    <source>
        <dbReference type="ARBA" id="ARBA00023221"/>
    </source>
</evidence>
<keyword evidence="10" id="KW-0413">Isomerase</keyword>
<evidence type="ECO:0000256" key="15">
    <source>
        <dbReference type="ARBA" id="ARBA00049778"/>
    </source>
</evidence>
<evidence type="ECO:0000256" key="7">
    <source>
        <dbReference type="ARBA" id="ARBA00023098"/>
    </source>
</evidence>
<name>A0A6A5S999_9PLEO</name>
<evidence type="ECO:0000256" key="6">
    <source>
        <dbReference type="ARBA" id="ARBA00023002"/>
    </source>
</evidence>
<evidence type="ECO:0000256" key="1">
    <source>
        <dbReference type="ARBA" id="ARBA00001974"/>
    </source>
</evidence>
<dbReference type="PROSITE" id="PS00623">
    <property type="entry name" value="GMC_OXRED_1"/>
    <property type="match status" value="1"/>
</dbReference>
<sequence>MLVFTLLNAILALFLYVIRHILRYSVRSRKLRTSLRTKVGLKSFNAASTDNKYPRLSRFPSLIKPEYDIVVIGSGYGAGVAASRMARAGKSVCVLERGAERWPGEYPHTFREALQNYRVSGRLFGGNFSIGRLSALYHTVICDGQDVFLGCGLGGTSLINAGVFLRPEDRLLEAMEWPVQIRESVEELEKYYSRAEHMLQPRPFPSTYATPRKLATFEDQARSLGVYDSYSRPPLTTSFQDGINSAGVHVHECTGSGNECTGTNDGSKNSVLVTYLADAWARGAELFCGVDVRYVMKRGRGNGYMVCYEMTSAGGEKMEKWVVARDLVILGAGALGTTEILLRSQTHGLPTSPLLGQRLSGNGDTLSFAYNCKQSLHSVGHETLHPTSPKLSCGPTIAGCIDMRSSALTSNVRDGYVIQEGTIPEALAPVIQFLLETRTLFVRSKSHDRMRGMAARVKGWILGPYAKGGSVNRTLVFLTMSHDEKQGALVMKDDAAVVRWSGPGSRKRSAKVDNFLSRITDALGGILIKAPCLTVHPLGGAVISGDETGLGGVVDHRGQLFTGRGAKVHGGIFCLDGSIIPTSLGVNPCATITALAERSCDLIIQERGWEIDEAPNGILDLFGSPKLPTATVTSKRPARINSGNEVEGVQFEETMLGHIYIGNDISDFKTAEKVANAAACSAQLTVTVDARRAKNGSYLGFPGGIFACHALSLDPLLITNGAVEFFKTDEDVADATSLVYDLDLLSTNGTKYAFHGYKRLDSAVAFSVSRTWSATTTLFTTITGSDGLVIGRGILHLPLCNFISELWSLRSCTKVSTWSNLYSQARFLDFFVKNIASYYLSPFRSLQYPTSFADTTGYYTKAIPSTVSLTSDDGQHFPIKIWHPAPGTFEKYTPLMFIPGASVDDQIFSLPTIPTNTIDYFTSLGYRCYVPVLRFGIGEAARNSDTVYNARLDVRAAMKYVREREGKREIYVVAHCLGSIAMGIALLCGDVEARWIKGMTCSQVFINLIFSSDNALKARSGLVKVYEMLARSEWFSCHSTPSSPWFQYLLDQVLRFYPVGNRRELCNSTVCHRCDVPFGRCWTHSNLNHATHAHLGHFFDGTHTKFVAHLSGMGAMPPHHVRTNKPLFADLVTPENLQRLEGISINFLSGGDNAVWTPQSTNDSYDILRDAFPEGHYRRVFVKGYGHLDCWMGKEAFEDVFPRVRHHVEFCETFPAMVKGLSVPQD</sequence>
<evidence type="ECO:0000259" key="17">
    <source>
        <dbReference type="PROSITE" id="PS50206"/>
    </source>
</evidence>
<keyword evidence="3" id="KW-0153">Cholesterol metabolism</keyword>
<evidence type="ECO:0000256" key="4">
    <source>
        <dbReference type="ARBA" id="ARBA00022630"/>
    </source>
</evidence>
<dbReference type="Pfam" id="PF05199">
    <property type="entry name" value="GMC_oxred_C"/>
    <property type="match status" value="1"/>
</dbReference>
<evidence type="ECO:0000256" key="11">
    <source>
        <dbReference type="ARBA" id="ARBA00038856"/>
    </source>
</evidence>
<keyword evidence="9" id="KW-0753">Steroid metabolism</keyword>
<evidence type="ECO:0000256" key="16">
    <source>
        <dbReference type="RuleBase" id="RU003968"/>
    </source>
</evidence>
<dbReference type="OrthoDB" id="9974421at2759"/>
<evidence type="ECO:0000256" key="10">
    <source>
        <dbReference type="ARBA" id="ARBA00023235"/>
    </source>
</evidence>
<protein>
    <recommendedName>
        <fullName evidence="14">Cholesterol oxidase</fullName>
        <ecNumber evidence="13">1.1.3.6</ecNumber>
        <ecNumber evidence="11">5.3.3.1</ecNumber>
    </recommendedName>
    <alternativeName>
        <fullName evidence="15">Cholesterol isomerase</fullName>
    </alternativeName>
</protein>
<organism evidence="18 19">
    <name type="scientific">Clathrospora elynae</name>
    <dbReference type="NCBI Taxonomy" id="706981"/>
    <lineage>
        <taxon>Eukaryota</taxon>
        <taxon>Fungi</taxon>
        <taxon>Dikarya</taxon>
        <taxon>Ascomycota</taxon>
        <taxon>Pezizomycotina</taxon>
        <taxon>Dothideomycetes</taxon>
        <taxon>Pleosporomycetidae</taxon>
        <taxon>Pleosporales</taxon>
        <taxon>Diademaceae</taxon>
        <taxon>Clathrospora</taxon>
    </lineage>
</organism>
<dbReference type="PANTHER" id="PTHR47470">
    <property type="entry name" value="CHOLESTEROL OXIDASE"/>
    <property type="match status" value="1"/>
</dbReference>
<evidence type="ECO:0000256" key="2">
    <source>
        <dbReference type="ARBA" id="ARBA00010790"/>
    </source>
</evidence>
<dbReference type="Gene3D" id="3.50.50.60">
    <property type="entry name" value="FAD/NAD(P)-binding domain"/>
    <property type="match status" value="3"/>
</dbReference>
<dbReference type="GO" id="GO:0016995">
    <property type="term" value="F:cholesterol oxidase activity"/>
    <property type="evidence" value="ECO:0007669"/>
    <property type="project" value="UniProtKB-EC"/>
</dbReference>
<dbReference type="Proteomes" id="UP000800038">
    <property type="component" value="Unassembled WGS sequence"/>
</dbReference>
<dbReference type="SUPFAM" id="SSF51905">
    <property type="entry name" value="FAD/NAD(P)-binding domain"/>
    <property type="match status" value="1"/>
</dbReference>
<comment type="pathway">
    <text evidence="12">Steroid metabolism; cholesterol degradation.</text>
</comment>
<dbReference type="GO" id="GO:0008203">
    <property type="term" value="P:cholesterol metabolic process"/>
    <property type="evidence" value="ECO:0007669"/>
    <property type="project" value="UniProtKB-KW"/>
</dbReference>
<accession>A0A6A5S999</accession>
<evidence type="ECO:0000256" key="14">
    <source>
        <dbReference type="ARBA" id="ARBA00049744"/>
    </source>
</evidence>
<evidence type="ECO:0000313" key="18">
    <source>
        <dbReference type="EMBL" id="KAF1937241.1"/>
    </source>
</evidence>
<dbReference type="EC" id="1.1.3.6" evidence="13"/>
<dbReference type="InterPro" id="IPR029058">
    <property type="entry name" value="AB_hydrolase_fold"/>
</dbReference>
<dbReference type="AlphaFoldDB" id="A0A6A5S999"/>
<evidence type="ECO:0000256" key="5">
    <source>
        <dbReference type="ARBA" id="ARBA00022827"/>
    </source>
</evidence>
<proteinExistence type="inferred from homology"/>
<evidence type="ECO:0000256" key="13">
    <source>
        <dbReference type="ARBA" id="ARBA00049723"/>
    </source>
</evidence>
<dbReference type="InterPro" id="IPR000172">
    <property type="entry name" value="GMC_OxRdtase_N"/>
</dbReference>
<comment type="similarity">
    <text evidence="2 16">Belongs to the GMC oxidoreductase family.</text>
</comment>
<dbReference type="InterPro" id="IPR052542">
    <property type="entry name" value="Cholesterol_Oxidase"/>
</dbReference>
<gene>
    <name evidence="18" type="ORF">EJ02DRAFT_412692</name>
</gene>
<dbReference type="PROSITE" id="PS50206">
    <property type="entry name" value="RHODANESE_3"/>
    <property type="match status" value="1"/>
</dbReference>
<evidence type="ECO:0000256" key="3">
    <source>
        <dbReference type="ARBA" id="ARBA00022548"/>
    </source>
</evidence>
<keyword evidence="6" id="KW-0560">Oxidoreductase</keyword>
<dbReference type="InterPro" id="IPR007867">
    <property type="entry name" value="GMC_OxRtase_C"/>
</dbReference>
<dbReference type="GO" id="GO:0004769">
    <property type="term" value="F:steroid Delta-isomerase activity"/>
    <property type="evidence" value="ECO:0007669"/>
    <property type="project" value="UniProtKB-EC"/>
</dbReference>
<keyword evidence="19" id="KW-1185">Reference proteome</keyword>
<dbReference type="InterPro" id="IPR001763">
    <property type="entry name" value="Rhodanese-like_dom"/>
</dbReference>
<keyword evidence="8" id="KW-1207">Sterol metabolism</keyword>
<keyword evidence="7" id="KW-0443">Lipid metabolism</keyword>
<dbReference type="Pfam" id="PF00732">
    <property type="entry name" value="GMC_oxred_N"/>
    <property type="match status" value="1"/>
</dbReference>
<comment type="cofactor">
    <cofactor evidence="1">
        <name>FAD</name>
        <dbReference type="ChEBI" id="CHEBI:57692"/>
    </cofactor>
</comment>
<dbReference type="PANTHER" id="PTHR47470:SF1">
    <property type="entry name" value="FAD-DEPENDENT OXIDOREDUCTASE 2 FAD BINDING DOMAIN-CONTAINING PROTEIN"/>
    <property type="match status" value="1"/>
</dbReference>
<dbReference type="InterPro" id="IPR036188">
    <property type="entry name" value="FAD/NAD-bd_sf"/>
</dbReference>
<dbReference type="EMBL" id="ML976147">
    <property type="protein sequence ID" value="KAF1937241.1"/>
    <property type="molecule type" value="Genomic_DNA"/>
</dbReference>
<evidence type="ECO:0000256" key="8">
    <source>
        <dbReference type="ARBA" id="ARBA00023166"/>
    </source>
</evidence>
<feature type="domain" description="Rhodanese" evidence="17">
    <location>
        <begin position="69"/>
        <end position="111"/>
    </location>
</feature>
<evidence type="ECO:0000256" key="12">
    <source>
        <dbReference type="ARBA" id="ARBA00049645"/>
    </source>
</evidence>
<keyword evidence="5 16" id="KW-0274">FAD</keyword>
<dbReference type="GO" id="GO:0050660">
    <property type="term" value="F:flavin adenine dinucleotide binding"/>
    <property type="evidence" value="ECO:0007669"/>
    <property type="project" value="InterPro"/>
</dbReference>
<reference evidence="18" key="1">
    <citation type="journal article" date="2020" name="Stud. Mycol.">
        <title>101 Dothideomycetes genomes: a test case for predicting lifestyles and emergence of pathogens.</title>
        <authorList>
            <person name="Haridas S."/>
            <person name="Albert R."/>
            <person name="Binder M."/>
            <person name="Bloem J."/>
            <person name="Labutti K."/>
            <person name="Salamov A."/>
            <person name="Andreopoulos B."/>
            <person name="Baker S."/>
            <person name="Barry K."/>
            <person name="Bills G."/>
            <person name="Bluhm B."/>
            <person name="Cannon C."/>
            <person name="Castanera R."/>
            <person name="Culley D."/>
            <person name="Daum C."/>
            <person name="Ezra D."/>
            <person name="Gonzalez J."/>
            <person name="Henrissat B."/>
            <person name="Kuo A."/>
            <person name="Liang C."/>
            <person name="Lipzen A."/>
            <person name="Lutzoni F."/>
            <person name="Magnuson J."/>
            <person name="Mondo S."/>
            <person name="Nolan M."/>
            <person name="Ohm R."/>
            <person name="Pangilinan J."/>
            <person name="Park H.-J."/>
            <person name="Ramirez L."/>
            <person name="Alfaro M."/>
            <person name="Sun H."/>
            <person name="Tritt A."/>
            <person name="Yoshinaga Y."/>
            <person name="Zwiers L.-H."/>
            <person name="Turgeon B."/>
            <person name="Goodwin S."/>
            <person name="Spatafora J."/>
            <person name="Crous P."/>
            <person name="Grigoriev I."/>
        </authorList>
    </citation>
    <scope>NUCLEOTIDE SEQUENCE</scope>
    <source>
        <strain evidence="18">CBS 161.51</strain>
    </source>
</reference>
<dbReference type="Gene3D" id="3.40.50.1820">
    <property type="entry name" value="alpha/beta hydrolase"/>
    <property type="match status" value="1"/>
</dbReference>
<evidence type="ECO:0000313" key="19">
    <source>
        <dbReference type="Proteomes" id="UP000800038"/>
    </source>
</evidence>
<dbReference type="EC" id="5.3.3.1" evidence="11"/>
<keyword evidence="4 16" id="KW-0285">Flavoprotein</keyword>